<accession>A0A6L9QUE9</accession>
<evidence type="ECO:0000313" key="4">
    <source>
        <dbReference type="EMBL" id="NEA29115.1"/>
    </source>
</evidence>
<dbReference type="PANTHER" id="PTHR44196:SF1">
    <property type="entry name" value="DEHYDROGENASE_REDUCTASE SDR FAMILY MEMBER 7B"/>
    <property type="match status" value="1"/>
</dbReference>
<dbReference type="InterPro" id="IPR002347">
    <property type="entry name" value="SDR_fam"/>
</dbReference>
<gene>
    <name evidence="4" type="ORF">G3I70_42435</name>
</gene>
<dbReference type="PROSITE" id="PS00061">
    <property type="entry name" value="ADH_SHORT"/>
    <property type="match status" value="1"/>
</dbReference>
<dbReference type="NCBIfam" id="NF005878">
    <property type="entry name" value="PRK07825.1"/>
    <property type="match status" value="1"/>
</dbReference>
<dbReference type="Pfam" id="PF00106">
    <property type="entry name" value="adh_short"/>
    <property type="match status" value="1"/>
</dbReference>
<dbReference type="CDD" id="cd05233">
    <property type="entry name" value="SDR_c"/>
    <property type="match status" value="1"/>
</dbReference>
<name>A0A6L9QUE9_9ACTN</name>
<dbReference type="InterPro" id="IPR036291">
    <property type="entry name" value="NAD(P)-bd_dom_sf"/>
</dbReference>
<dbReference type="EMBL" id="JAAGLI010001129">
    <property type="protein sequence ID" value="NEA29115.1"/>
    <property type="molecule type" value="Genomic_DNA"/>
</dbReference>
<comment type="similarity">
    <text evidence="1 3">Belongs to the short-chain dehydrogenases/reductases (SDR) family.</text>
</comment>
<protein>
    <submittedName>
        <fullName evidence="4">SDR family oxidoreductase</fullName>
    </submittedName>
</protein>
<dbReference type="InterPro" id="IPR020904">
    <property type="entry name" value="Sc_DH/Rdtase_CS"/>
</dbReference>
<dbReference type="AlphaFoldDB" id="A0A6L9QUE9"/>
<dbReference type="GO" id="GO:0016491">
    <property type="term" value="F:oxidoreductase activity"/>
    <property type="evidence" value="ECO:0007669"/>
    <property type="project" value="UniProtKB-KW"/>
</dbReference>
<dbReference type="FunFam" id="3.40.50.720:FF:000084">
    <property type="entry name" value="Short-chain dehydrogenase reductase"/>
    <property type="match status" value="1"/>
</dbReference>
<dbReference type="SUPFAM" id="SSF51735">
    <property type="entry name" value="NAD(P)-binding Rossmann-fold domains"/>
    <property type="match status" value="1"/>
</dbReference>
<evidence type="ECO:0000256" key="3">
    <source>
        <dbReference type="RuleBase" id="RU000363"/>
    </source>
</evidence>
<dbReference type="PRINTS" id="PR00081">
    <property type="entry name" value="GDHRDH"/>
</dbReference>
<keyword evidence="2" id="KW-0560">Oxidoreductase</keyword>
<evidence type="ECO:0000313" key="5">
    <source>
        <dbReference type="Proteomes" id="UP000475532"/>
    </source>
</evidence>
<evidence type="ECO:0000256" key="1">
    <source>
        <dbReference type="ARBA" id="ARBA00006484"/>
    </source>
</evidence>
<organism evidence="4 5">
    <name type="scientific">Actinomadura bangladeshensis</name>
    <dbReference type="NCBI Taxonomy" id="453573"/>
    <lineage>
        <taxon>Bacteria</taxon>
        <taxon>Bacillati</taxon>
        <taxon>Actinomycetota</taxon>
        <taxon>Actinomycetes</taxon>
        <taxon>Streptosporangiales</taxon>
        <taxon>Thermomonosporaceae</taxon>
        <taxon>Actinomadura</taxon>
    </lineage>
</organism>
<proteinExistence type="inferred from homology"/>
<dbReference type="RefSeq" id="WP_163063842.1">
    <property type="nucleotide sequence ID" value="NZ_JAAGLI010001129.1"/>
</dbReference>
<reference evidence="4 5" key="1">
    <citation type="submission" date="2020-01" db="EMBL/GenBank/DDBJ databases">
        <title>Insect and environment-associated Actinomycetes.</title>
        <authorList>
            <person name="Currrie C."/>
            <person name="Chevrette M."/>
            <person name="Carlson C."/>
            <person name="Stubbendieck R."/>
            <person name="Wendt-Pienkowski E."/>
        </authorList>
    </citation>
    <scope>NUCLEOTIDE SEQUENCE [LARGE SCALE GENOMIC DNA]</scope>
    <source>
        <strain evidence="4 5">SID10258</strain>
    </source>
</reference>
<comment type="caution">
    <text evidence="4">The sequence shown here is derived from an EMBL/GenBank/DDBJ whole genome shotgun (WGS) entry which is preliminary data.</text>
</comment>
<dbReference type="Proteomes" id="UP000475532">
    <property type="component" value="Unassembled WGS sequence"/>
</dbReference>
<dbReference type="PRINTS" id="PR00080">
    <property type="entry name" value="SDRFAMILY"/>
</dbReference>
<sequence>MARPLAGRVVAVTGGAHGIGRETARRLALAGARVAIGDRDADGARVAAAELPNDAAGFALDVTDSASFTAFLDAVEERWGRIDVLVNNAGVMWVGGFADEPESATARQLDVNLHGVIRGVKLAAPRMRERGRGHIVTIASAASKLSPPGEATYAATKHGVYGYLKGVRAELRGTGVRLSVVMPGVVDTELAAGTATGAVKLLKPADVARAVVAVIERPRFQVSVPGHIGPLADWADVLPQRARDLLFRLLVPDQVRAVSGTSARRAYESRNLTGGNDA</sequence>
<dbReference type="Gene3D" id="3.40.50.720">
    <property type="entry name" value="NAD(P)-binding Rossmann-like Domain"/>
    <property type="match status" value="1"/>
</dbReference>
<dbReference type="PANTHER" id="PTHR44196">
    <property type="entry name" value="DEHYDROGENASE/REDUCTASE SDR FAMILY MEMBER 7B"/>
    <property type="match status" value="1"/>
</dbReference>
<dbReference type="GO" id="GO:0016020">
    <property type="term" value="C:membrane"/>
    <property type="evidence" value="ECO:0007669"/>
    <property type="project" value="TreeGrafter"/>
</dbReference>
<evidence type="ECO:0000256" key="2">
    <source>
        <dbReference type="ARBA" id="ARBA00023002"/>
    </source>
</evidence>